<dbReference type="Proteomes" id="UP000031036">
    <property type="component" value="Unassembled WGS sequence"/>
</dbReference>
<dbReference type="PROSITE" id="PS50026">
    <property type="entry name" value="EGF_3"/>
    <property type="match status" value="1"/>
</dbReference>
<comment type="caution">
    <text evidence="4">The sequence shown here is derived from an EMBL/GenBank/DDBJ whole genome shotgun (WGS) entry which is preliminary data.</text>
</comment>
<evidence type="ECO:0000256" key="2">
    <source>
        <dbReference type="SAM" id="Phobius"/>
    </source>
</evidence>
<keyword evidence="1" id="KW-1015">Disulfide bond</keyword>
<dbReference type="SMART" id="SM00181">
    <property type="entry name" value="EGF"/>
    <property type="match status" value="1"/>
</dbReference>
<evidence type="ECO:0000256" key="1">
    <source>
        <dbReference type="PROSITE-ProRule" id="PRU00076"/>
    </source>
</evidence>
<keyword evidence="2" id="KW-1133">Transmembrane helix</keyword>
<dbReference type="STRING" id="6265.A0A0B2W2P6"/>
<gene>
    <name evidence="4" type="ORF">Tcan_12716</name>
</gene>
<name>A0A0B2W2P6_TOXCA</name>
<dbReference type="InterPro" id="IPR000742">
    <property type="entry name" value="EGF"/>
</dbReference>
<evidence type="ECO:0000259" key="3">
    <source>
        <dbReference type="PROSITE" id="PS50026"/>
    </source>
</evidence>
<sequence>MNGILLRIFGFEHVFQYQLSDFCNGQQCEEGSECTVRNGFTECVPHDALAFFSSCDDGLCLNGAQCVQVTADRYRCICAEGYQGIYCQLSDSTPFSTLSTATAIFLLGLLLLIALSALLICHSSNIGCYLVMPGEGSYARWDEEDEQNDDRIPLGIVKSDGLKASVTADTIVDLEGPSLQRTRETITL</sequence>
<comment type="caution">
    <text evidence="1">Lacks conserved residue(s) required for the propagation of feature annotation.</text>
</comment>
<dbReference type="OrthoDB" id="5772665at2759"/>
<dbReference type="AlphaFoldDB" id="A0A0B2W2P6"/>
<feature type="transmembrane region" description="Helical" evidence="2">
    <location>
        <begin position="98"/>
        <end position="120"/>
    </location>
</feature>
<dbReference type="SUPFAM" id="SSF57196">
    <property type="entry name" value="EGF/Laminin"/>
    <property type="match status" value="1"/>
</dbReference>
<accession>A0A0B2W2P6</accession>
<keyword evidence="2" id="KW-0472">Membrane</keyword>
<dbReference type="Pfam" id="PF00008">
    <property type="entry name" value="EGF"/>
    <property type="match status" value="1"/>
</dbReference>
<evidence type="ECO:0000313" key="5">
    <source>
        <dbReference type="Proteomes" id="UP000031036"/>
    </source>
</evidence>
<reference evidence="4 5" key="1">
    <citation type="submission" date="2014-11" db="EMBL/GenBank/DDBJ databases">
        <title>Genetic blueprint of the zoonotic pathogen Toxocara canis.</title>
        <authorList>
            <person name="Zhu X.-Q."/>
            <person name="Korhonen P.K."/>
            <person name="Cai H."/>
            <person name="Young N.D."/>
            <person name="Nejsum P."/>
            <person name="von Samson-Himmelstjerna G."/>
            <person name="Boag P.R."/>
            <person name="Tan P."/>
            <person name="Li Q."/>
            <person name="Min J."/>
            <person name="Yang Y."/>
            <person name="Wang X."/>
            <person name="Fang X."/>
            <person name="Hall R.S."/>
            <person name="Hofmann A."/>
            <person name="Sternberg P.W."/>
            <person name="Jex A.R."/>
            <person name="Gasser R.B."/>
        </authorList>
    </citation>
    <scope>NUCLEOTIDE SEQUENCE [LARGE SCALE GENOMIC DNA]</scope>
    <source>
        <strain evidence="4">PN_DK_2014</strain>
    </source>
</reference>
<feature type="domain" description="EGF-like" evidence="3">
    <location>
        <begin position="51"/>
        <end position="88"/>
    </location>
</feature>
<dbReference type="OMA" id="LICHSSN"/>
<feature type="disulfide bond" evidence="1">
    <location>
        <begin position="78"/>
        <end position="87"/>
    </location>
</feature>
<keyword evidence="2" id="KW-0812">Transmembrane</keyword>
<evidence type="ECO:0000313" key="4">
    <source>
        <dbReference type="EMBL" id="KHN87460.1"/>
    </source>
</evidence>
<protein>
    <recommendedName>
        <fullName evidence="3">EGF-like domain-containing protein</fullName>
    </recommendedName>
</protein>
<proteinExistence type="predicted"/>
<keyword evidence="5" id="KW-1185">Reference proteome</keyword>
<dbReference type="PROSITE" id="PS00022">
    <property type="entry name" value="EGF_1"/>
    <property type="match status" value="1"/>
</dbReference>
<dbReference type="EMBL" id="JPKZ01000425">
    <property type="protein sequence ID" value="KHN87460.1"/>
    <property type="molecule type" value="Genomic_DNA"/>
</dbReference>
<dbReference type="Gene3D" id="2.10.25.10">
    <property type="entry name" value="Laminin"/>
    <property type="match status" value="1"/>
</dbReference>
<dbReference type="PROSITE" id="PS01186">
    <property type="entry name" value="EGF_2"/>
    <property type="match status" value="1"/>
</dbReference>
<organism evidence="4 5">
    <name type="scientific">Toxocara canis</name>
    <name type="common">Canine roundworm</name>
    <dbReference type="NCBI Taxonomy" id="6265"/>
    <lineage>
        <taxon>Eukaryota</taxon>
        <taxon>Metazoa</taxon>
        <taxon>Ecdysozoa</taxon>
        <taxon>Nematoda</taxon>
        <taxon>Chromadorea</taxon>
        <taxon>Rhabditida</taxon>
        <taxon>Spirurina</taxon>
        <taxon>Ascaridomorpha</taxon>
        <taxon>Ascaridoidea</taxon>
        <taxon>Toxocaridae</taxon>
        <taxon>Toxocara</taxon>
    </lineage>
</organism>
<keyword evidence="1" id="KW-0245">EGF-like domain</keyword>